<dbReference type="EMBL" id="CAUYUJ010014983">
    <property type="protein sequence ID" value="CAK0848490.1"/>
    <property type="molecule type" value="Genomic_DNA"/>
</dbReference>
<feature type="region of interest" description="Disordered" evidence="1">
    <location>
        <begin position="100"/>
        <end position="120"/>
    </location>
</feature>
<comment type="caution">
    <text evidence="2">The sequence shown here is derived from an EMBL/GenBank/DDBJ whole genome shotgun (WGS) entry which is preliminary data.</text>
</comment>
<dbReference type="SUPFAM" id="SSF52540">
    <property type="entry name" value="P-loop containing nucleoside triphosphate hydrolases"/>
    <property type="match status" value="1"/>
</dbReference>
<dbReference type="InterPro" id="IPR052654">
    <property type="entry name" value="CS_Sulfotransferase"/>
</dbReference>
<evidence type="ECO:0008006" key="4">
    <source>
        <dbReference type="Google" id="ProtNLM"/>
    </source>
</evidence>
<dbReference type="PANTHER" id="PTHR15723:SF0">
    <property type="entry name" value="CARBOHYDRATE SULFOTRANSFERASE 15"/>
    <property type="match status" value="1"/>
</dbReference>
<dbReference type="InterPro" id="IPR027417">
    <property type="entry name" value="P-loop_NTPase"/>
</dbReference>
<evidence type="ECO:0000313" key="2">
    <source>
        <dbReference type="EMBL" id="CAK0848490.1"/>
    </source>
</evidence>
<sequence>MGDRQSCPRARPRRPPLLAAAALAPAAAGRGDELAPGSAETLRSLVAELAARHDVAALAAERASGLREAVEAAPAGGARCEVGGAGAEDAERAPAWTLLGQATPWPPPLRGKGRVYKPRPRDPALPSAWRRVSGVRSPCYHAGSDGELACLPLLLNLAPPKCGTTDLYYRVLANPSVVEGEQVVALDEIEGNAVKEPKYWLHGVKHGMPVEVYAQVYLPLARAVAGPSANSTQLEGSPGPAGAGAGAHQELLSMDFSATNFCARPAALWRVLPESRFVAVLRDPVKRAESHFNFAFTMYYSAPGCHHEHSPAFLHENVVNITAAFRTCLADFGRTWCWEQQRGPDRGPCSERARSPRFVLDGLYGTSLVRFLDFYPRDRFFLRRLDELDFRRDKKTAARTLRELWAFAGISSVELPKQKRKAAHTKLRENEQTRTVFFAHLLEETRTMLREFYRPDLARLHAAFGDKSLSWW</sequence>
<dbReference type="PANTHER" id="PTHR15723">
    <property type="entry name" value="CARBOHYDRATE SULFOTRANSFERASE 15"/>
    <property type="match status" value="1"/>
</dbReference>
<dbReference type="Proteomes" id="UP001189429">
    <property type="component" value="Unassembled WGS sequence"/>
</dbReference>
<reference evidence="2" key="1">
    <citation type="submission" date="2023-10" db="EMBL/GenBank/DDBJ databases">
        <authorList>
            <person name="Chen Y."/>
            <person name="Shah S."/>
            <person name="Dougan E. K."/>
            <person name="Thang M."/>
            <person name="Chan C."/>
        </authorList>
    </citation>
    <scope>NUCLEOTIDE SEQUENCE [LARGE SCALE GENOMIC DNA]</scope>
</reference>
<evidence type="ECO:0000313" key="3">
    <source>
        <dbReference type="Proteomes" id="UP001189429"/>
    </source>
</evidence>
<protein>
    <recommendedName>
        <fullName evidence="4">Sulfotransferase</fullName>
    </recommendedName>
</protein>
<organism evidence="2 3">
    <name type="scientific">Prorocentrum cordatum</name>
    <dbReference type="NCBI Taxonomy" id="2364126"/>
    <lineage>
        <taxon>Eukaryota</taxon>
        <taxon>Sar</taxon>
        <taxon>Alveolata</taxon>
        <taxon>Dinophyceae</taxon>
        <taxon>Prorocentrales</taxon>
        <taxon>Prorocentraceae</taxon>
        <taxon>Prorocentrum</taxon>
    </lineage>
</organism>
<name>A0ABN9TRR6_9DINO</name>
<dbReference type="Gene3D" id="3.40.50.300">
    <property type="entry name" value="P-loop containing nucleotide triphosphate hydrolases"/>
    <property type="match status" value="1"/>
</dbReference>
<gene>
    <name evidence="2" type="ORF">PCOR1329_LOCUS41418</name>
</gene>
<evidence type="ECO:0000256" key="1">
    <source>
        <dbReference type="SAM" id="MobiDB-lite"/>
    </source>
</evidence>
<keyword evidence="3" id="KW-1185">Reference proteome</keyword>
<proteinExistence type="predicted"/>
<accession>A0ABN9TRR6</accession>